<organism evidence="2 3">
    <name type="scientific">Microthyrium microscopicum</name>
    <dbReference type="NCBI Taxonomy" id="703497"/>
    <lineage>
        <taxon>Eukaryota</taxon>
        <taxon>Fungi</taxon>
        <taxon>Dikarya</taxon>
        <taxon>Ascomycota</taxon>
        <taxon>Pezizomycotina</taxon>
        <taxon>Dothideomycetes</taxon>
        <taxon>Dothideomycetes incertae sedis</taxon>
        <taxon>Microthyriales</taxon>
        <taxon>Microthyriaceae</taxon>
        <taxon>Microthyrium</taxon>
    </lineage>
</organism>
<evidence type="ECO:0000313" key="2">
    <source>
        <dbReference type="EMBL" id="KAF2672689.1"/>
    </source>
</evidence>
<reference evidence="2" key="1">
    <citation type="journal article" date="2020" name="Stud. Mycol.">
        <title>101 Dothideomycetes genomes: a test case for predicting lifestyles and emergence of pathogens.</title>
        <authorList>
            <person name="Haridas S."/>
            <person name="Albert R."/>
            <person name="Binder M."/>
            <person name="Bloem J."/>
            <person name="Labutti K."/>
            <person name="Salamov A."/>
            <person name="Andreopoulos B."/>
            <person name="Baker S."/>
            <person name="Barry K."/>
            <person name="Bills G."/>
            <person name="Bluhm B."/>
            <person name="Cannon C."/>
            <person name="Castanera R."/>
            <person name="Culley D."/>
            <person name="Daum C."/>
            <person name="Ezra D."/>
            <person name="Gonzalez J."/>
            <person name="Henrissat B."/>
            <person name="Kuo A."/>
            <person name="Liang C."/>
            <person name="Lipzen A."/>
            <person name="Lutzoni F."/>
            <person name="Magnuson J."/>
            <person name="Mondo S."/>
            <person name="Nolan M."/>
            <person name="Ohm R."/>
            <person name="Pangilinan J."/>
            <person name="Park H.-J."/>
            <person name="Ramirez L."/>
            <person name="Alfaro M."/>
            <person name="Sun H."/>
            <person name="Tritt A."/>
            <person name="Yoshinaga Y."/>
            <person name="Zwiers L.-H."/>
            <person name="Turgeon B."/>
            <person name="Goodwin S."/>
            <person name="Spatafora J."/>
            <person name="Crous P."/>
            <person name="Grigoriev I."/>
        </authorList>
    </citation>
    <scope>NUCLEOTIDE SEQUENCE</scope>
    <source>
        <strain evidence="2">CBS 115976</strain>
    </source>
</reference>
<dbReference type="AlphaFoldDB" id="A0A6A6UKB9"/>
<dbReference type="EMBL" id="MU004231">
    <property type="protein sequence ID" value="KAF2672689.1"/>
    <property type="molecule type" value="Genomic_DNA"/>
</dbReference>
<name>A0A6A6UKB9_9PEZI</name>
<dbReference type="Proteomes" id="UP000799302">
    <property type="component" value="Unassembled WGS sequence"/>
</dbReference>
<sequence>MIKKEDLFFHPRYRSFTETHIDDEGVIGDLITSHQHRRSRWHLAIHYHMRNYYGQSLANTAHSTPERNPKRNLEKNFENNSLEVSITPSFSTNNDHVRDIQEPAVQNDQYAPAAWTPINLDGAHPFFHRGRNSSSPWYEEPHWDHILSEDAKKVHNDVQATWPDLVPFSEITEEAMYYLGCGLYYHRRVLSLEQLKIAIVTWSLVLQAQPLFAHEPFLLAQLNLVFERAIKCSSFPSTQSLVLSSTAEPPLFNMLDVQRSPSSSSRTCKKCLGAHSLGMESSFRWSRDGKPGDASYRSVDLSSNGPSEDDRMEE</sequence>
<keyword evidence="3" id="KW-1185">Reference proteome</keyword>
<feature type="region of interest" description="Disordered" evidence="1">
    <location>
        <begin position="284"/>
        <end position="314"/>
    </location>
</feature>
<gene>
    <name evidence="2" type="ORF">BT63DRAFT_436575</name>
</gene>
<evidence type="ECO:0000313" key="3">
    <source>
        <dbReference type="Proteomes" id="UP000799302"/>
    </source>
</evidence>
<proteinExistence type="predicted"/>
<accession>A0A6A6UKB9</accession>
<evidence type="ECO:0000256" key="1">
    <source>
        <dbReference type="SAM" id="MobiDB-lite"/>
    </source>
</evidence>
<protein>
    <submittedName>
        <fullName evidence="2">Uncharacterized protein</fullName>
    </submittedName>
</protein>